<evidence type="ECO:0000259" key="12">
    <source>
        <dbReference type="PROSITE" id="PS50113"/>
    </source>
</evidence>
<dbReference type="InterPro" id="IPR013767">
    <property type="entry name" value="PAS_fold"/>
</dbReference>
<dbReference type="PROSITE" id="PS50109">
    <property type="entry name" value="HIS_KIN"/>
    <property type="match status" value="1"/>
</dbReference>
<dbReference type="SMART" id="SM00091">
    <property type="entry name" value="PAS"/>
    <property type="match status" value="1"/>
</dbReference>
<evidence type="ECO:0000256" key="5">
    <source>
        <dbReference type="ARBA" id="ARBA00022741"/>
    </source>
</evidence>
<comment type="caution">
    <text evidence="13">The sequence shown here is derived from an EMBL/GenBank/DDBJ whole genome shotgun (WGS) entry which is preliminary data.</text>
</comment>
<keyword evidence="9" id="KW-0472">Membrane</keyword>
<keyword evidence="9" id="KW-1133">Transmembrane helix</keyword>
<feature type="transmembrane region" description="Helical" evidence="9">
    <location>
        <begin position="266"/>
        <end position="289"/>
    </location>
</feature>
<dbReference type="InterPro" id="IPR000700">
    <property type="entry name" value="PAS-assoc_C"/>
</dbReference>
<keyword evidence="14" id="KW-1185">Reference proteome</keyword>
<evidence type="ECO:0000256" key="1">
    <source>
        <dbReference type="ARBA" id="ARBA00000085"/>
    </source>
</evidence>
<evidence type="ECO:0000256" key="3">
    <source>
        <dbReference type="ARBA" id="ARBA00022553"/>
    </source>
</evidence>
<dbReference type="GO" id="GO:0005524">
    <property type="term" value="F:ATP binding"/>
    <property type="evidence" value="ECO:0007669"/>
    <property type="project" value="UniProtKB-KW"/>
</dbReference>
<protein>
    <recommendedName>
        <fullName evidence="2">histidine kinase</fullName>
        <ecNumber evidence="2">2.7.13.3</ecNumber>
    </recommendedName>
</protein>
<dbReference type="PROSITE" id="PS50112">
    <property type="entry name" value="PAS"/>
    <property type="match status" value="1"/>
</dbReference>
<keyword evidence="3" id="KW-0597">Phosphoprotein</keyword>
<evidence type="ECO:0000259" key="10">
    <source>
        <dbReference type="PROSITE" id="PS50109"/>
    </source>
</evidence>
<dbReference type="Proteomes" id="UP001363010">
    <property type="component" value="Unassembled WGS sequence"/>
</dbReference>
<evidence type="ECO:0000313" key="13">
    <source>
        <dbReference type="EMBL" id="MEJ8821812.1"/>
    </source>
</evidence>
<evidence type="ECO:0000256" key="2">
    <source>
        <dbReference type="ARBA" id="ARBA00012438"/>
    </source>
</evidence>
<dbReference type="PANTHER" id="PTHR43065">
    <property type="entry name" value="SENSOR HISTIDINE KINASE"/>
    <property type="match status" value="1"/>
</dbReference>
<dbReference type="PROSITE" id="PS50113">
    <property type="entry name" value="PAC"/>
    <property type="match status" value="1"/>
</dbReference>
<accession>A0ABU8VXF7</accession>
<evidence type="ECO:0000313" key="14">
    <source>
        <dbReference type="Proteomes" id="UP001363010"/>
    </source>
</evidence>
<dbReference type="Gene3D" id="3.30.450.20">
    <property type="entry name" value="PAS domain"/>
    <property type="match status" value="1"/>
</dbReference>
<evidence type="ECO:0000256" key="7">
    <source>
        <dbReference type="ARBA" id="ARBA00022840"/>
    </source>
</evidence>
<keyword evidence="6" id="KW-0418">Kinase</keyword>
<dbReference type="InterPro" id="IPR003661">
    <property type="entry name" value="HisK_dim/P_dom"/>
</dbReference>
<dbReference type="Pfam" id="PF00989">
    <property type="entry name" value="PAS"/>
    <property type="match status" value="1"/>
</dbReference>
<dbReference type="EC" id="2.7.13.3" evidence="2"/>
<dbReference type="CDD" id="cd00082">
    <property type="entry name" value="HisKA"/>
    <property type="match status" value="1"/>
</dbReference>
<gene>
    <name evidence="13" type="ORF">WKW80_07155</name>
</gene>
<reference evidence="13 14" key="1">
    <citation type="submission" date="2024-03" db="EMBL/GenBank/DDBJ databases">
        <title>Novel species of the genus Variovorax.</title>
        <authorList>
            <person name="Liu Q."/>
            <person name="Xin Y.-H."/>
        </authorList>
    </citation>
    <scope>NUCLEOTIDE SEQUENCE [LARGE SCALE GENOMIC DNA]</scope>
    <source>
        <strain evidence="13 14">KACC 18501</strain>
    </source>
</reference>
<keyword evidence="8" id="KW-0902">Two-component regulatory system</keyword>
<feature type="transmembrane region" description="Helical" evidence="9">
    <location>
        <begin position="28"/>
        <end position="49"/>
    </location>
</feature>
<keyword evidence="4" id="KW-0808">Transferase</keyword>
<dbReference type="InterPro" id="IPR036097">
    <property type="entry name" value="HisK_dim/P_sf"/>
</dbReference>
<evidence type="ECO:0000256" key="6">
    <source>
        <dbReference type="ARBA" id="ARBA00022777"/>
    </source>
</evidence>
<dbReference type="InterPro" id="IPR005467">
    <property type="entry name" value="His_kinase_dom"/>
</dbReference>
<evidence type="ECO:0000256" key="9">
    <source>
        <dbReference type="SAM" id="Phobius"/>
    </source>
</evidence>
<dbReference type="PANTHER" id="PTHR43065:SF42">
    <property type="entry name" value="TWO-COMPONENT SENSOR PPRA"/>
    <property type="match status" value="1"/>
</dbReference>
<dbReference type="InterPro" id="IPR004358">
    <property type="entry name" value="Sig_transdc_His_kin-like_C"/>
</dbReference>
<dbReference type="PRINTS" id="PR00344">
    <property type="entry name" value="BCTRLSENSOR"/>
</dbReference>
<organism evidence="13 14">
    <name type="scientific">Variovorax humicola</name>
    <dbReference type="NCBI Taxonomy" id="1769758"/>
    <lineage>
        <taxon>Bacteria</taxon>
        <taxon>Pseudomonadati</taxon>
        <taxon>Pseudomonadota</taxon>
        <taxon>Betaproteobacteria</taxon>
        <taxon>Burkholderiales</taxon>
        <taxon>Comamonadaceae</taxon>
        <taxon>Variovorax</taxon>
    </lineage>
</organism>
<evidence type="ECO:0000256" key="4">
    <source>
        <dbReference type="ARBA" id="ARBA00022679"/>
    </source>
</evidence>
<keyword evidence="5" id="KW-0547">Nucleotide-binding</keyword>
<keyword evidence="9" id="KW-0812">Transmembrane</keyword>
<dbReference type="Gene3D" id="3.30.565.10">
    <property type="entry name" value="Histidine kinase-like ATPase, C-terminal domain"/>
    <property type="match status" value="1"/>
</dbReference>
<dbReference type="Pfam" id="PF00512">
    <property type="entry name" value="HisKA"/>
    <property type="match status" value="1"/>
</dbReference>
<name>A0ABU8VXF7_9BURK</name>
<dbReference type="RefSeq" id="WP_340362865.1">
    <property type="nucleotide sequence ID" value="NZ_JBBKZV010000003.1"/>
</dbReference>
<dbReference type="SMART" id="SM00387">
    <property type="entry name" value="HATPase_c"/>
    <property type="match status" value="1"/>
</dbReference>
<evidence type="ECO:0000256" key="8">
    <source>
        <dbReference type="ARBA" id="ARBA00023012"/>
    </source>
</evidence>
<evidence type="ECO:0000259" key="11">
    <source>
        <dbReference type="PROSITE" id="PS50112"/>
    </source>
</evidence>
<dbReference type="Gene3D" id="1.10.287.130">
    <property type="match status" value="1"/>
</dbReference>
<proteinExistence type="predicted"/>
<dbReference type="SUPFAM" id="SSF47384">
    <property type="entry name" value="Homodimeric domain of signal transducing histidine kinase"/>
    <property type="match status" value="1"/>
</dbReference>
<dbReference type="EMBL" id="JBBKZV010000003">
    <property type="protein sequence ID" value="MEJ8821812.1"/>
    <property type="molecule type" value="Genomic_DNA"/>
</dbReference>
<feature type="domain" description="PAS" evidence="11">
    <location>
        <begin position="305"/>
        <end position="350"/>
    </location>
</feature>
<dbReference type="NCBIfam" id="TIGR00229">
    <property type="entry name" value="sensory_box"/>
    <property type="match status" value="1"/>
</dbReference>
<dbReference type="CDD" id="cd00130">
    <property type="entry name" value="PAS"/>
    <property type="match status" value="1"/>
</dbReference>
<keyword evidence="7 13" id="KW-0067">ATP-binding</keyword>
<dbReference type="SUPFAM" id="SSF55785">
    <property type="entry name" value="PYP-like sensor domain (PAS domain)"/>
    <property type="match status" value="1"/>
</dbReference>
<feature type="domain" description="PAC" evidence="12">
    <location>
        <begin position="381"/>
        <end position="433"/>
    </location>
</feature>
<dbReference type="SUPFAM" id="SSF55874">
    <property type="entry name" value="ATPase domain of HSP90 chaperone/DNA topoisomerase II/histidine kinase"/>
    <property type="match status" value="1"/>
</dbReference>
<dbReference type="InterPro" id="IPR000014">
    <property type="entry name" value="PAS"/>
</dbReference>
<dbReference type="InterPro" id="IPR003594">
    <property type="entry name" value="HATPase_dom"/>
</dbReference>
<sequence>MDDLAPPSPAPAPARQAFARLRSLWQRWFLWLLLAVLVLVLLTTVVWLAGRHEAEQVQVVLDHDTADALAELRGGLQRNAQSLNALLTDAVSARRWPEDEAATLLRAHREWLRLEWRDPQLRLLAATDSPYRMRLFEQAAREAVQSDIALACTAANKLSSAAYSPSHYVSTSTGNGMEVLEICLPSDAGGYLVATYSLRDALTELVGPTLRRGQEVAFTEPDGTRLATVGVARRTGSRVFTSQQLLDLPGVTLMLRVDGWRSEPDLFPNVLTALVTAVSIALVSVLVLLARDTRRRLKAERDLADTLAFRKAMEDSVITGLRARDLQGRITYANPAFCAMVGFSLDELVGSAEAPYWPTELAHEYHQRQTLRLAGRVPPREGFESVFMRKDGTRFPVLIFEAPLINAQGVQTGWMSAFVDLSEQRRIEEISRASQERLQASARLATVGEMASLLSHELTQPLAAIASYATGSLNLLDGQAGSTPAELSMAMRRIGEQAERAGQVIRSVHDFVRRRDRTREPVAPQVLLDAVMPLVRLQAQKLGVRIDIVVEPALPQVLCDRTLVEQVLLNLARNAMQAMDQPAIAERVLLLRVATAPGRVDAAPEARRWLEFSVADLGSGIDEAVARRLFTPFFTTRTDGMGLGLSLCRTVVEQHGGALLFEPNRPRGTVFRFTLPAVVREPAEVPALAAIQ</sequence>
<dbReference type="InterPro" id="IPR035965">
    <property type="entry name" value="PAS-like_dom_sf"/>
</dbReference>
<dbReference type="Pfam" id="PF02518">
    <property type="entry name" value="HATPase_c"/>
    <property type="match status" value="1"/>
</dbReference>
<comment type="catalytic activity">
    <reaction evidence="1">
        <text>ATP + protein L-histidine = ADP + protein N-phospho-L-histidine.</text>
        <dbReference type="EC" id="2.7.13.3"/>
    </reaction>
</comment>
<dbReference type="SMART" id="SM00388">
    <property type="entry name" value="HisKA"/>
    <property type="match status" value="1"/>
</dbReference>
<feature type="domain" description="Histidine kinase" evidence="10">
    <location>
        <begin position="453"/>
        <end position="679"/>
    </location>
</feature>
<dbReference type="InterPro" id="IPR036890">
    <property type="entry name" value="HATPase_C_sf"/>
</dbReference>